<dbReference type="Gene3D" id="3.80.10.10">
    <property type="entry name" value="Ribonuclease Inhibitor"/>
    <property type="match status" value="1"/>
</dbReference>
<sequence>MSDNESNEPTLPPLPAPPSSSLTARRSTRPSLLTRKRTHSSYASDWDTTELPQSAASSDPALFSGDEAAPGLESYASGKRKKKLYAGSWWNHRVKAGKDDRKREFKRNVDSGVWMGSEDQLSSDSLGSMEEAFLGDQGVLVGKRSDGFSEERTGQEEEELVVEQRSATNQRITRSFPRISDLVTTPAFLPQREQVKDIVRQHLNSGKEDISFDGMGLVDLPDEVIELATLTKEPILVPGMLDTGRSFATRLHILLGNNLLTRMPCQLLELENLQYLSLRGNRLKSIPVGIRRLVNLQNLNISNNELRYLPFEVLELARNHSLSNLRTTANPWAETPAGLHVEAEEEPWPGTNSPLAAQRSKGPSSVVVSSSMPSLTEVVLRQLQRISPRDDLRDFMPEHTPARVLGALDDFRLTQVEGERRCTACWRPMVQPGEEWLEWWFVRISRMYVPFKRAKCYSGCDGKENMWVDTGVGHKNVVIQEDGTVTS</sequence>
<dbReference type="eggNOG" id="KOG0619">
    <property type="taxonomic scope" value="Eukaryota"/>
</dbReference>
<dbReference type="InterPro" id="IPR050216">
    <property type="entry name" value="LRR_domain-containing"/>
</dbReference>
<dbReference type="SUPFAM" id="SSF52058">
    <property type="entry name" value="L domain-like"/>
    <property type="match status" value="1"/>
</dbReference>
<dbReference type="HOGENOM" id="CLU_027499_0_0_1"/>
<feature type="compositionally biased region" description="Low complexity" evidence="3">
    <location>
        <begin position="19"/>
        <end position="33"/>
    </location>
</feature>
<dbReference type="AlphaFoldDB" id="W2SD78"/>
<dbReference type="InterPro" id="IPR032675">
    <property type="entry name" value="LRR_dom_sf"/>
</dbReference>
<dbReference type="GeneID" id="19967494"/>
<gene>
    <name evidence="4" type="ORF">HMPREF1541_00155</name>
</gene>
<organism evidence="4 5">
    <name type="scientific">Cyphellophora europaea (strain CBS 101466)</name>
    <name type="common">Phialophora europaea</name>
    <dbReference type="NCBI Taxonomy" id="1220924"/>
    <lineage>
        <taxon>Eukaryota</taxon>
        <taxon>Fungi</taxon>
        <taxon>Dikarya</taxon>
        <taxon>Ascomycota</taxon>
        <taxon>Pezizomycotina</taxon>
        <taxon>Eurotiomycetes</taxon>
        <taxon>Chaetothyriomycetidae</taxon>
        <taxon>Chaetothyriales</taxon>
        <taxon>Cyphellophoraceae</taxon>
        <taxon>Cyphellophora</taxon>
    </lineage>
</organism>
<keyword evidence="2" id="KW-0677">Repeat</keyword>
<dbReference type="PANTHER" id="PTHR48051:SF1">
    <property type="entry name" value="RAS SUPPRESSOR PROTEIN 1"/>
    <property type="match status" value="1"/>
</dbReference>
<keyword evidence="1" id="KW-0433">Leucine-rich repeat</keyword>
<dbReference type="PROSITE" id="PS51450">
    <property type="entry name" value="LRR"/>
    <property type="match status" value="1"/>
</dbReference>
<keyword evidence="5" id="KW-1185">Reference proteome</keyword>
<dbReference type="VEuPathDB" id="FungiDB:HMPREF1541_00155"/>
<evidence type="ECO:0000313" key="5">
    <source>
        <dbReference type="Proteomes" id="UP000030752"/>
    </source>
</evidence>
<dbReference type="SMART" id="SM00369">
    <property type="entry name" value="LRR_TYP"/>
    <property type="match status" value="2"/>
</dbReference>
<reference evidence="4 5" key="1">
    <citation type="submission" date="2013-03" db="EMBL/GenBank/DDBJ databases">
        <title>The Genome Sequence of Phialophora europaea CBS 101466.</title>
        <authorList>
            <consortium name="The Broad Institute Genomics Platform"/>
            <person name="Cuomo C."/>
            <person name="de Hoog S."/>
            <person name="Gorbushina A."/>
            <person name="Walker B."/>
            <person name="Young S.K."/>
            <person name="Zeng Q."/>
            <person name="Gargeya S."/>
            <person name="Fitzgerald M."/>
            <person name="Haas B."/>
            <person name="Abouelleil A."/>
            <person name="Allen A.W."/>
            <person name="Alvarado L."/>
            <person name="Arachchi H.M."/>
            <person name="Berlin A.M."/>
            <person name="Chapman S.B."/>
            <person name="Gainer-Dewar J."/>
            <person name="Goldberg J."/>
            <person name="Griggs A."/>
            <person name="Gujja S."/>
            <person name="Hansen M."/>
            <person name="Howarth C."/>
            <person name="Imamovic A."/>
            <person name="Ireland A."/>
            <person name="Larimer J."/>
            <person name="McCowan C."/>
            <person name="Murphy C."/>
            <person name="Pearson M."/>
            <person name="Poon T.W."/>
            <person name="Priest M."/>
            <person name="Roberts A."/>
            <person name="Saif S."/>
            <person name="Shea T."/>
            <person name="Sisk P."/>
            <person name="Sykes S."/>
            <person name="Wortman J."/>
            <person name="Nusbaum C."/>
            <person name="Birren B."/>
        </authorList>
    </citation>
    <scope>NUCLEOTIDE SEQUENCE [LARGE SCALE GENOMIC DNA]</scope>
    <source>
        <strain evidence="4 5">CBS 101466</strain>
    </source>
</reference>
<dbReference type="GO" id="GO:0005737">
    <property type="term" value="C:cytoplasm"/>
    <property type="evidence" value="ECO:0007669"/>
    <property type="project" value="TreeGrafter"/>
</dbReference>
<name>W2SD78_CYPE1</name>
<dbReference type="PANTHER" id="PTHR48051">
    <property type="match status" value="1"/>
</dbReference>
<evidence type="ECO:0000256" key="1">
    <source>
        <dbReference type="ARBA" id="ARBA00022614"/>
    </source>
</evidence>
<dbReference type="OrthoDB" id="1274115at2759"/>
<proteinExistence type="predicted"/>
<feature type="region of interest" description="Disordered" evidence="3">
    <location>
        <begin position="1"/>
        <end position="77"/>
    </location>
</feature>
<dbReference type="STRING" id="1220924.W2SD78"/>
<accession>W2SD78</accession>
<dbReference type="InParanoid" id="W2SD78"/>
<evidence type="ECO:0000313" key="4">
    <source>
        <dbReference type="EMBL" id="ETN45973.1"/>
    </source>
</evidence>
<dbReference type="InterPro" id="IPR001611">
    <property type="entry name" value="Leu-rich_rpt"/>
</dbReference>
<evidence type="ECO:0000256" key="3">
    <source>
        <dbReference type="SAM" id="MobiDB-lite"/>
    </source>
</evidence>
<protein>
    <submittedName>
        <fullName evidence="4">Uncharacterized protein</fullName>
    </submittedName>
</protein>
<dbReference type="InterPro" id="IPR003591">
    <property type="entry name" value="Leu-rich_rpt_typical-subtyp"/>
</dbReference>
<dbReference type="RefSeq" id="XP_008710685.1">
    <property type="nucleotide sequence ID" value="XM_008712463.1"/>
</dbReference>
<evidence type="ECO:0000256" key="2">
    <source>
        <dbReference type="ARBA" id="ARBA00022737"/>
    </source>
</evidence>
<dbReference type="Proteomes" id="UP000030752">
    <property type="component" value="Unassembled WGS sequence"/>
</dbReference>
<dbReference type="EMBL" id="KB822711">
    <property type="protein sequence ID" value="ETN45973.1"/>
    <property type="molecule type" value="Genomic_DNA"/>
</dbReference>